<dbReference type="NCBIfam" id="TIGR00720">
    <property type="entry name" value="sda_mono"/>
    <property type="match status" value="1"/>
</dbReference>
<evidence type="ECO:0000256" key="2">
    <source>
        <dbReference type="ARBA" id="ARBA00004742"/>
    </source>
</evidence>
<dbReference type="Pfam" id="PF03313">
    <property type="entry name" value="SDH_alpha"/>
    <property type="match status" value="1"/>
</dbReference>
<dbReference type="GO" id="GO:0003941">
    <property type="term" value="F:L-serine ammonia-lyase activity"/>
    <property type="evidence" value="ECO:0007669"/>
    <property type="project" value="UniProtKB-UniRule"/>
</dbReference>
<keyword evidence="7 11" id="KW-0408">Iron</keyword>
<evidence type="ECO:0000256" key="11">
    <source>
        <dbReference type="RuleBase" id="RU366059"/>
    </source>
</evidence>
<feature type="domain" description="Serine dehydratase beta chain" evidence="13">
    <location>
        <begin position="5"/>
        <end position="157"/>
    </location>
</feature>
<dbReference type="Pfam" id="PF03315">
    <property type="entry name" value="SDH_beta"/>
    <property type="match status" value="1"/>
</dbReference>
<organism evidence="14 15">
    <name type="scientific">Kaistella treverensis</name>
    <dbReference type="NCBI Taxonomy" id="631455"/>
    <lineage>
        <taxon>Bacteria</taxon>
        <taxon>Pseudomonadati</taxon>
        <taxon>Bacteroidota</taxon>
        <taxon>Flavobacteriia</taxon>
        <taxon>Flavobacteriales</taxon>
        <taxon>Weeksellaceae</taxon>
        <taxon>Chryseobacterium group</taxon>
        <taxon>Kaistella</taxon>
    </lineage>
</organism>
<evidence type="ECO:0000313" key="14">
    <source>
        <dbReference type="EMBL" id="SFI63346.1"/>
    </source>
</evidence>
<dbReference type="GO" id="GO:0006094">
    <property type="term" value="P:gluconeogenesis"/>
    <property type="evidence" value="ECO:0007669"/>
    <property type="project" value="UniProtKB-KW"/>
</dbReference>
<accession>A0A1I3JT61</accession>
<dbReference type="EC" id="4.3.1.17" evidence="11"/>
<dbReference type="GO" id="GO:0046872">
    <property type="term" value="F:metal ion binding"/>
    <property type="evidence" value="ECO:0007669"/>
    <property type="project" value="UniProtKB-KW"/>
</dbReference>
<comment type="pathway">
    <text evidence="2">Carbohydrate biosynthesis; gluconeogenesis.</text>
</comment>
<dbReference type="InterPro" id="IPR051318">
    <property type="entry name" value="Fe-S_L-Ser"/>
</dbReference>
<dbReference type="AlphaFoldDB" id="A0A1I3JT61"/>
<dbReference type="InterPro" id="IPR029009">
    <property type="entry name" value="ASB_dom_sf"/>
</dbReference>
<dbReference type="PANTHER" id="PTHR30182:SF1">
    <property type="entry name" value="L-SERINE DEHYDRATASE 1"/>
    <property type="match status" value="1"/>
</dbReference>
<dbReference type="SUPFAM" id="SSF143548">
    <property type="entry name" value="Serine metabolism enzymes domain"/>
    <property type="match status" value="1"/>
</dbReference>
<comment type="catalytic activity">
    <reaction evidence="10 11">
        <text>L-serine = pyruvate + NH4(+)</text>
        <dbReference type="Rhea" id="RHEA:19169"/>
        <dbReference type="ChEBI" id="CHEBI:15361"/>
        <dbReference type="ChEBI" id="CHEBI:28938"/>
        <dbReference type="ChEBI" id="CHEBI:33384"/>
        <dbReference type="EC" id="4.3.1.17"/>
    </reaction>
</comment>
<reference evidence="15" key="1">
    <citation type="submission" date="2016-10" db="EMBL/GenBank/DDBJ databases">
        <authorList>
            <person name="Varghese N."/>
            <person name="Submissions S."/>
        </authorList>
    </citation>
    <scope>NUCLEOTIDE SEQUENCE [LARGE SCALE GENOMIC DNA]</scope>
    <source>
        <strain evidence="15">DSM 22251</strain>
    </source>
</reference>
<keyword evidence="8 11" id="KW-0411">Iron-sulfur</keyword>
<dbReference type="Proteomes" id="UP000242560">
    <property type="component" value="Unassembled WGS sequence"/>
</dbReference>
<evidence type="ECO:0000256" key="6">
    <source>
        <dbReference type="ARBA" id="ARBA00022723"/>
    </source>
</evidence>
<evidence type="ECO:0000256" key="3">
    <source>
        <dbReference type="ARBA" id="ARBA00008636"/>
    </source>
</evidence>
<evidence type="ECO:0000256" key="8">
    <source>
        <dbReference type="ARBA" id="ARBA00023014"/>
    </source>
</evidence>
<evidence type="ECO:0000313" key="15">
    <source>
        <dbReference type="Proteomes" id="UP000242560"/>
    </source>
</evidence>
<proteinExistence type="inferred from homology"/>
<comment type="similarity">
    <text evidence="3 11">Belongs to the iron-sulfur dependent L-serine dehydratase family.</text>
</comment>
<dbReference type="InterPro" id="IPR005131">
    <property type="entry name" value="Ser_deHydtase_bsu"/>
</dbReference>
<keyword evidence="6 11" id="KW-0479">Metal-binding</keyword>
<evidence type="ECO:0000256" key="4">
    <source>
        <dbReference type="ARBA" id="ARBA00022432"/>
    </source>
</evidence>
<evidence type="ECO:0000259" key="12">
    <source>
        <dbReference type="Pfam" id="PF03313"/>
    </source>
</evidence>
<dbReference type="InterPro" id="IPR004644">
    <property type="entry name" value="Fe-S_L-Ser_mono"/>
</dbReference>
<evidence type="ECO:0000256" key="7">
    <source>
        <dbReference type="ARBA" id="ARBA00023004"/>
    </source>
</evidence>
<dbReference type="PANTHER" id="PTHR30182">
    <property type="entry name" value="L-SERINE DEHYDRATASE"/>
    <property type="match status" value="1"/>
</dbReference>
<dbReference type="InterPro" id="IPR005130">
    <property type="entry name" value="Ser_deHydtase-like_asu"/>
</dbReference>
<keyword evidence="5 11" id="KW-0004">4Fe-4S</keyword>
<dbReference type="EMBL" id="FORQ01000001">
    <property type="protein sequence ID" value="SFI63346.1"/>
    <property type="molecule type" value="Genomic_DNA"/>
</dbReference>
<evidence type="ECO:0000256" key="1">
    <source>
        <dbReference type="ARBA" id="ARBA00001966"/>
    </source>
</evidence>
<keyword evidence="4 11" id="KW-0312">Gluconeogenesis</keyword>
<keyword evidence="15" id="KW-1185">Reference proteome</keyword>
<evidence type="ECO:0000256" key="5">
    <source>
        <dbReference type="ARBA" id="ARBA00022485"/>
    </source>
</evidence>
<evidence type="ECO:0000259" key="13">
    <source>
        <dbReference type="Pfam" id="PF03315"/>
    </source>
</evidence>
<protein>
    <recommendedName>
        <fullName evidence="11">L-serine dehydratase</fullName>
        <ecNumber evidence="11">4.3.1.17</ecNumber>
    </recommendedName>
</protein>
<dbReference type="FunFam" id="3.30.1330.90:FF:000001">
    <property type="entry name" value="L-serine ammonia-lyase 1"/>
    <property type="match status" value="1"/>
</dbReference>
<sequence length="472" mass="51582">MESISVFEIIKVGIGPSSSHTMGPWNAAESFINNIKKTHQLENVTEVFVEFFGSLAKTGIGHGTDIAGMLGLSGENFKLIDTTKINEKIEQIKSSNTLKLGGEKEIPFVYGHHLILNKQKSLEFHPNGMIFKAVFENGDEIEQDYYSVGGGFIATKENNSYDLQCVRTLYPCHNGKDIERNMAKLSLDKISDLVFLNEESWRTREETEKEALYIWEQIKQCVYKGVNKEGVLPGGLKVTRRAANINRKLLGDKIYKNLPEWYQLLVDSDVSFTNINKWVSCFALAVNEENASFGRIITAPTNGASGVIPAVLMYSQVFTEFKSDDNVVRFLLVAGEIGTLFKKNATISAAMGGCQAEIGVSSAMAAAGLTEIMGGTPGQVLMAAEIAMEHHLGLTCDPIAGLVQIPCIERNSMGAIKAITAANIALESDPAKARVTLDEVIQSMWETAQSMSDRFKETSEGGLAIAVNVAEC</sequence>
<feature type="domain" description="Serine dehydratase-like alpha subunit" evidence="12">
    <location>
        <begin position="190"/>
        <end position="464"/>
    </location>
</feature>
<dbReference type="Gene3D" id="3.30.1330.90">
    <property type="entry name" value="D-3-phosphoglycerate dehydrogenase, domain 3"/>
    <property type="match status" value="1"/>
</dbReference>
<evidence type="ECO:0000256" key="10">
    <source>
        <dbReference type="ARBA" id="ARBA00049406"/>
    </source>
</evidence>
<dbReference type="GO" id="GO:0051539">
    <property type="term" value="F:4 iron, 4 sulfur cluster binding"/>
    <property type="evidence" value="ECO:0007669"/>
    <property type="project" value="UniProtKB-UniRule"/>
</dbReference>
<evidence type="ECO:0000256" key="9">
    <source>
        <dbReference type="ARBA" id="ARBA00023239"/>
    </source>
</evidence>
<comment type="cofactor">
    <cofactor evidence="1 11">
        <name>[4Fe-4S] cluster</name>
        <dbReference type="ChEBI" id="CHEBI:49883"/>
    </cofactor>
</comment>
<dbReference type="RefSeq" id="WP_089818121.1">
    <property type="nucleotide sequence ID" value="NZ_FORQ01000001.1"/>
</dbReference>
<name>A0A1I3JT61_9FLAO</name>
<keyword evidence="9 11" id="KW-0456">Lyase</keyword>
<gene>
    <name evidence="14" type="ORF">SAMN05421638_0364</name>
</gene>